<dbReference type="GO" id="GO:0004519">
    <property type="term" value="F:endonuclease activity"/>
    <property type="evidence" value="ECO:0007669"/>
    <property type="project" value="UniProtKB-KW"/>
</dbReference>
<keyword evidence="7" id="KW-0255">Endonuclease</keyword>
<evidence type="ECO:0000256" key="3">
    <source>
        <dbReference type="ARBA" id="ARBA00022679"/>
    </source>
</evidence>
<dbReference type="PROSITE" id="PS50994">
    <property type="entry name" value="INTEGRASE"/>
    <property type="match status" value="1"/>
</dbReference>
<dbReference type="GO" id="GO:0008270">
    <property type="term" value="F:zinc ion binding"/>
    <property type="evidence" value="ECO:0007669"/>
    <property type="project" value="InterPro"/>
</dbReference>
<gene>
    <name evidence="12" type="ORF">MEUPH1_LOCUS1049</name>
</gene>
<dbReference type="GO" id="GO:0004190">
    <property type="term" value="F:aspartic-type endopeptidase activity"/>
    <property type="evidence" value="ECO:0007669"/>
    <property type="project" value="UniProtKB-KW"/>
</dbReference>
<dbReference type="SUPFAM" id="SSF56672">
    <property type="entry name" value="DNA/RNA polymerases"/>
    <property type="match status" value="1"/>
</dbReference>
<dbReference type="InterPro" id="IPR050951">
    <property type="entry name" value="Retrovirus_Pol_polyprotein"/>
</dbReference>
<dbReference type="GO" id="GO:0003676">
    <property type="term" value="F:nucleic acid binding"/>
    <property type="evidence" value="ECO:0007669"/>
    <property type="project" value="InterPro"/>
</dbReference>
<dbReference type="InterPro" id="IPR021109">
    <property type="entry name" value="Peptidase_aspartic_dom_sf"/>
</dbReference>
<keyword evidence="5" id="KW-0540">Nuclease</keyword>
<accession>A0AAV0VHR2</accession>
<evidence type="ECO:0000313" key="12">
    <source>
        <dbReference type="EMBL" id="CAI6343839.1"/>
    </source>
</evidence>
<dbReference type="Gene3D" id="3.10.10.10">
    <property type="entry name" value="HIV Type 1 Reverse Transcriptase, subunit A, domain 1"/>
    <property type="match status" value="1"/>
</dbReference>
<sequence length="1333" mass="151566">MPNEQDSSQVVTQALGVGNSRFCIGQMSELRLKDDDFNAWVERFELYVNLNEINKHKKKLMFLTLLGNDGYSLVRDLCTPKKPLDLSYDDLKQSLSDYINPKPNLITERYKFKERKQAADETIIQFSTALKKMSEFCEFATSLNESLRDQFIWGVKDNNIKKKLLSEGTITFKKCVELGLAMESASNDVTKLDQQHAVNYHKQLKSKKYQNNVGNRIPPTKDNGKATTSNANGKKDMVCYCCGTKGHTKPFCKYKSYSCSNCSKLGHLKKVCKAKVKKVNNLEQCDVDLNLDNLFNLETVNVNYVQPYWVKLSVEDKIVEFQIDTGSSMTVINVNDLKNYEIKYLNRMEQSNVRLKTYNNSVIVPLGVLKVRVQYKDVCKELEMVVVKEGGPPILGREWLTKLSIPMFSGTYSLCKLTSYQNVVQTFPSVFNDILGCYKHKMFDLILKKDFKPVFLKPRVLPFALKGKVSDEIDRLVNTNLLVPVETSDWGTPIVPVKKSDGTIRLCGDYKVTLNKYLEIDRYPIPRVADLMIVFQGAAKFCSLDLCQAYQQLVLSEESKKLTTISTFKGLFMFNRLPYGIASAPGLLQREMEKLLSAIPGTVCFYDDIVIAGKDDKELSERLYSVLDKLSLAGLTVKKEKCNFFTDHVTFLGYKVDKNGLHIPDERIKAINNVAIPKSTQDVKAFLGLVNYYGKFVENMSTIAGPLYALLKNNTQFVWNAIQSKAFSKIKESILSNKVLVHYNPNLELIVASDASPFGVGAVLSHIMPDGSERPIAFASRTLSASEKNYAQIDKEALALVFAIKYFHQFVYGREFILRTDHKPLVSIFGEKKGIPLMSAHRLQRYAIFLSGYTYKIEFIKGLENGNADALSRLPLSVIGSNDIECDNFFINMVTTNIKSIGDLDICNEIKKDVVLRDVFIKVFTGNWPDNSKDVSLVLKPFYSRRLELSIEQGCLMWGHRLIIPPKYRKHLLQELHSTHMGTVKMKALARSYLWWPGMDSEIECITKECKECLILSDSPPKSVLHNWPWPEGPAQRIHVDFLGPVKGMMFIVILDAYSKWVFVKRMLNITSSSTVMVLREYFATWGIPAKLVSDNGPSLCSVEFETFLKNNGVFHIKTAPYNPSSNGAAENLVRTFKNYLKKVISSTNNKDCIDTSVLKFILSYNSTKHCSTGFSPAQLHIGRSLFTSYDRLTPFAKVNYEKSLDKNKNWYRGNRNKEYIVGDLVMCRNYTGGDEWVQAVILQKLSPVTYDLRLGDGRIWKRHVNQIIDCGLVVEKEVSTDQNINLEQEEVIEEKLEVTEELGKDVFDSQKDTCVSTERPKRVKRSPNKLNL</sequence>
<dbReference type="PANTHER" id="PTHR37984:SF5">
    <property type="entry name" value="PROTEIN NYNRIN-LIKE"/>
    <property type="match status" value="1"/>
</dbReference>
<dbReference type="GO" id="GO:0003964">
    <property type="term" value="F:RNA-directed DNA polymerase activity"/>
    <property type="evidence" value="ECO:0007669"/>
    <property type="project" value="UniProtKB-KW"/>
</dbReference>
<dbReference type="EC" id="2.7.7.49" evidence="1"/>
<keyword evidence="3" id="KW-0808">Transferase</keyword>
<dbReference type="Pfam" id="PF17921">
    <property type="entry name" value="Integrase_H2C2"/>
    <property type="match status" value="1"/>
</dbReference>
<dbReference type="FunFam" id="3.30.70.270:FF:000020">
    <property type="entry name" value="Transposon Tf2-6 polyprotein-like Protein"/>
    <property type="match status" value="1"/>
</dbReference>
<dbReference type="PANTHER" id="PTHR37984">
    <property type="entry name" value="PROTEIN CBG26694"/>
    <property type="match status" value="1"/>
</dbReference>
<dbReference type="Gene3D" id="4.10.60.10">
    <property type="entry name" value="Zinc finger, CCHC-type"/>
    <property type="match status" value="1"/>
</dbReference>
<dbReference type="Proteomes" id="UP001160148">
    <property type="component" value="Unassembled WGS sequence"/>
</dbReference>
<organism evidence="12 13">
    <name type="scientific">Macrosiphum euphorbiae</name>
    <name type="common">potato aphid</name>
    <dbReference type="NCBI Taxonomy" id="13131"/>
    <lineage>
        <taxon>Eukaryota</taxon>
        <taxon>Metazoa</taxon>
        <taxon>Ecdysozoa</taxon>
        <taxon>Arthropoda</taxon>
        <taxon>Hexapoda</taxon>
        <taxon>Insecta</taxon>
        <taxon>Pterygota</taxon>
        <taxon>Neoptera</taxon>
        <taxon>Paraneoptera</taxon>
        <taxon>Hemiptera</taxon>
        <taxon>Sternorrhyncha</taxon>
        <taxon>Aphidomorpha</taxon>
        <taxon>Aphidoidea</taxon>
        <taxon>Aphididae</taxon>
        <taxon>Macrosiphini</taxon>
        <taxon>Macrosiphum</taxon>
    </lineage>
</organism>
<dbReference type="InterPro" id="IPR036875">
    <property type="entry name" value="Znf_CCHC_sf"/>
</dbReference>
<dbReference type="Pfam" id="PF00078">
    <property type="entry name" value="RVT_1"/>
    <property type="match status" value="1"/>
</dbReference>
<evidence type="ECO:0000256" key="1">
    <source>
        <dbReference type="ARBA" id="ARBA00012493"/>
    </source>
</evidence>
<dbReference type="Gene3D" id="2.40.70.10">
    <property type="entry name" value="Acid Proteases"/>
    <property type="match status" value="1"/>
</dbReference>
<comment type="caution">
    <text evidence="12">The sequence shown here is derived from an EMBL/GenBank/DDBJ whole genome shotgun (WGS) entry which is preliminary data.</text>
</comment>
<evidence type="ECO:0000259" key="10">
    <source>
        <dbReference type="PROSITE" id="PS50878"/>
    </source>
</evidence>
<dbReference type="Gene3D" id="1.10.340.70">
    <property type="match status" value="1"/>
</dbReference>
<evidence type="ECO:0000256" key="6">
    <source>
        <dbReference type="ARBA" id="ARBA00022750"/>
    </source>
</evidence>
<keyword evidence="2" id="KW-0645">Protease</keyword>
<dbReference type="FunFam" id="3.10.20.370:FF:000001">
    <property type="entry name" value="Retrovirus-related Pol polyprotein from transposon 17.6-like protein"/>
    <property type="match status" value="1"/>
</dbReference>
<evidence type="ECO:0000259" key="11">
    <source>
        <dbReference type="PROSITE" id="PS50994"/>
    </source>
</evidence>
<evidence type="ECO:0000256" key="8">
    <source>
        <dbReference type="ARBA" id="ARBA00022918"/>
    </source>
</evidence>
<dbReference type="EMBL" id="CARXXK010000001">
    <property type="protein sequence ID" value="CAI6343839.1"/>
    <property type="molecule type" value="Genomic_DNA"/>
</dbReference>
<name>A0AAV0VHR2_9HEMI</name>
<evidence type="ECO:0000313" key="13">
    <source>
        <dbReference type="Proteomes" id="UP001160148"/>
    </source>
</evidence>
<keyword evidence="13" id="KW-1185">Reference proteome</keyword>
<evidence type="ECO:0000256" key="5">
    <source>
        <dbReference type="ARBA" id="ARBA00022722"/>
    </source>
</evidence>
<dbReference type="PROSITE" id="PS50878">
    <property type="entry name" value="RT_POL"/>
    <property type="match status" value="1"/>
</dbReference>
<dbReference type="InterPro" id="IPR041588">
    <property type="entry name" value="Integrase_H2C2"/>
</dbReference>
<dbReference type="SUPFAM" id="SSF53098">
    <property type="entry name" value="Ribonuclease H-like"/>
    <property type="match status" value="1"/>
</dbReference>
<dbReference type="SUPFAM" id="SSF50630">
    <property type="entry name" value="Acid proteases"/>
    <property type="match status" value="1"/>
</dbReference>
<dbReference type="FunFam" id="1.10.340.70:FF:000003">
    <property type="entry name" value="Protein CBG25708"/>
    <property type="match status" value="1"/>
</dbReference>
<dbReference type="CDD" id="cd09274">
    <property type="entry name" value="RNase_HI_RT_Ty3"/>
    <property type="match status" value="1"/>
</dbReference>
<keyword evidence="6" id="KW-0064">Aspartyl protease</keyword>
<dbReference type="InterPro" id="IPR043502">
    <property type="entry name" value="DNA/RNA_pol_sf"/>
</dbReference>
<dbReference type="SUPFAM" id="SSF57756">
    <property type="entry name" value="Retrovirus zinc finger-like domains"/>
    <property type="match status" value="1"/>
</dbReference>
<dbReference type="InterPro" id="IPR041577">
    <property type="entry name" value="RT_RNaseH_2"/>
</dbReference>
<evidence type="ECO:0000256" key="7">
    <source>
        <dbReference type="ARBA" id="ARBA00022759"/>
    </source>
</evidence>
<evidence type="ECO:0000256" key="9">
    <source>
        <dbReference type="ARBA" id="ARBA00023268"/>
    </source>
</evidence>
<feature type="domain" description="Integrase catalytic" evidence="11">
    <location>
        <begin position="1030"/>
        <end position="1185"/>
    </location>
</feature>
<keyword evidence="4" id="KW-0548">Nucleotidyltransferase</keyword>
<dbReference type="InterPro" id="IPR012337">
    <property type="entry name" value="RNaseH-like_sf"/>
</dbReference>
<dbReference type="CDD" id="cd01647">
    <property type="entry name" value="RT_LTR"/>
    <property type="match status" value="1"/>
</dbReference>
<dbReference type="Gene3D" id="3.30.420.10">
    <property type="entry name" value="Ribonuclease H-like superfamily/Ribonuclease H"/>
    <property type="match status" value="1"/>
</dbReference>
<dbReference type="InterPro" id="IPR001584">
    <property type="entry name" value="Integrase_cat-core"/>
</dbReference>
<protein>
    <recommendedName>
        <fullName evidence="1">RNA-directed DNA polymerase</fullName>
        <ecNumber evidence="1">2.7.7.49</ecNumber>
    </recommendedName>
</protein>
<dbReference type="Pfam" id="PF13650">
    <property type="entry name" value="Asp_protease_2"/>
    <property type="match status" value="1"/>
</dbReference>
<dbReference type="InterPro" id="IPR043128">
    <property type="entry name" value="Rev_trsase/Diguanyl_cyclase"/>
</dbReference>
<evidence type="ECO:0000256" key="4">
    <source>
        <dbReference type="ARBA" id="ARBA00022695"/>
    </source>
</evidence>
<dbReference type="GO" id="GO:0006508">
    <property type="term" value="P:proteolysis"/>
    <property type="evidence" value="ECO:0007669"/>
    <property type="project" value="UniProtKB-KW"/>
</dbReference>
<evidence type="ECO:0000256" key="2">
    <source>
        <dbReference type="ARBA" id="ARBA00022670"/>
    </source>
</evidence>
<dbReference type="InterPro" id="IPR036397">
    <property type="entry name" value="RNaseH_sf"/>
</dbReference>
<dbReference type="Gene3D" id="3.30.70.270">
    <property type="match status" value="2"/>
</dbReference>
<feature type="domain" description="Reverse transcriptase" evidence="10">
    <location>
        <begin position="478"/>
        <end position="656"/>
    </location>
</feature>
<dbReference type="GO" id="GO:0015074">
    <property type="term" value="P:DNA integration"/>
    <property type="evidence" value="ECO:0007669"/>
    <property type="project" value="InterPro"/>
</dbReference>
<dbReference type="InterPro" id="IPR000477">
    <property type="entry name" value="RT_dom"/>
</dbReference>
<reference evidence="12 13" key="1">
    <citation type="submission" date="2023-01" db="EMBL/GenBank/DDBJ databases">
        <authorList>
            <person name="Whitehead M."/>
        </authorList>
    </citation>
    <scope>NUCLEOTIDE SEQUENCE [LARGE SCALE GENOMIC DNA]</scope>
</reference>
<keyword evidence="7" id="KW-0378">Hydrolase</keyword>
<dbReference type="Pfam" id="PF00665">
    <property type="entry name" value="rve"/>
    <property type="match status" value="1"/>
</dbReference>
<dbReference type="Pfam" id="PF17919">
    <property type="entry name" value="RT_RNaseH_2"/>
    <property type="match status" value="1"/>
</dbReference>
<proteinExistence type="predicted"/>
<keyword evidence="9" id="KW-0511">Multifunctional enzyme</keyword>
<keyword evidence="8" id="KW-0695">RNA-directed DNA polymerase</keyword>
<dbReference type="GO" id="GO:0042575">
    <property type="term" value="C:DNA polymerase complex"/>
    <property type="evidence" value="ECO:0007669"/>
    <property type="project" value="UniProtKB-ARBA"/>
</dbReference>